<gene>
    <name evidence="1" type="ORF">NPIL_448251</name>
</gene>
<dbReference type="EMBL" id="BMAW01045415">
    <property type="protein sequence ID" value="GFS49881.1"/>
    <property type="molecule type" value="Genomic_DNA"/>
</dbReference>
<accession>A0A8X6KHR9</accession>
<sequence>MDIVVRGDHGEENPEEIKVLLEANTAACIEDPNIHSLRPINDSYEILRAQTKSFQREDSENFQYPVTRIYLSDHPVAQRLICETHLENHHAGISIFMAQLREKI</sequence>
<dbReference type="AlphaFoldDB" id="A0A8X6KHR9"/>
<proteinExistence type="predicted"/>
<reference evidence="1" key="1">
    <citation type="submission" date="2020-08" db="EMBL/GenBank/DDBJ databases">
        <title>Multicomponent nature underlies the extraordinary mechanical properties of spider dragline silk.</title>
        <authorList>
            <person name="Kono N."/>
            <person name="Nakamura H."/>
            <person name="Mori M."/>
            <person name="Yoshida Y."/>
            <person name="Ohtoshi R."/>
            <person name="Malay A.D."/>
            <person name="Moran D.A.P."/>
            <person name="Tomita M."/>
            <person name="Numata K."/>
            <person name="Arakawa K."/>
        </authorList>
    </citation>
    <scope>NUCLEOTIDE SEQUENCE</scope>
</reference>
<name>A0A8X6KHR9_NEPPI</name>
<protein>
    <submittedName>
        <fullName evidence="1">Uncharacterized protein</fullName>
    </submittedName>
</protein>
<dbReference type="Proteomes" id="UP000887013">
    <property type="component" value="Unassembled WGS sequence"/>
</dbReference>
<keyword evidence="2" id="KW-1185">Reference proteome</keyword>
<evidence type="ECO:0000313" key="1">
    <source>
        <dbReference type="EMBL" id="GFS49881.1"/>
    </source>
</evidence>
<evidence type="ECO:0000313" key="2">
    <source>
        <dbReference type="Proteomes" id="UP000887013"/>
    </source>
</evidence>
<comment type="caution">
    <text evidence="1">The sequence shown here is derived from an EMBL/GenBank/DDBJ whole genome shotgun (WGS) entry which is preliminary data.</text>
</comment>
<organism evidence="1 2">
    <name type="scientific">Nephila pilipes</name>
    <name type="common">Giant wood spider</name>
    <name type="synonym">Nephila maculata</name>
    <dbReference type="NCBI Taxonomy" id="299642"/>
    <lineage>
        <taxon>Eukaryota</taxon>
        <taxon>Metazoa</taxon>
        <taxon>Ecdysozoa</taxon>
        <taxon>Arthropoda</taxon>
        <taxon>Chelicerata</taxon>
        <taxon>Arachnida</taxon>
        <taxon>Araneae</taxon>
        <taxon>Araneomorphae</taxon>
        <taxon>Entelegynae</taxon>
        <taxon>Araneoidea</taxon>
        <taxon>Nephilidae</taxon>
        <taxon>Nephila</taxon>
    </lineage>
</organism>